<evidence type="ECO:0000256" key="3">
    <source>
        <dbReference type="ARBA" id="ARBA00023002"/>
    </source>
</evidence>
<name>A0A939T560_9ACTN</name>
<reference evidence="7" key="1">
    <citation type="submission" date="2021-03" db="EMBL/GenBank/DDBJ databases">
        <authorList>
            <person name="Kanchanasin P."/>
            <person name="Saeng-In P."/>
            <person name="Phongsopitanun W."/>
            <person name="Yuki M."/>
            <person name="Kudo T."/>
            <person name="Ohkuma M."/>
            <person name="Tanasupawat S."/>
        </authorList>
    </citation>
    <scope>NUCLEOTIDE SEQUENCE</scope>
    <source>
        <strain evidence="7">GKU 128</strain>
    </source>
</reference>
<dbReference type="RefSeq" id="WP_208261391.1">
    <property type="nucleotide sequence ID" value="NZ_JAGEOJ010000020.1"/>
</dbReference>
<dbReference type="PROSITE" id="PS51318">
    <property type="entry name" value="TAT"/>
    <property type="match status" value="1"/>
</dbReference>
<dbReference type="Proteomes" id="UP000669179">
    <property type="component" value="Unassembled WGS sequence"/>
</dbReference>
<dbReference type="InterPro" id="IPR000172">
    <property type="entry name" value="GMC_OxRdtase_N"/>
</dbReference>
<dbReference type="InterPro" id="IPR003953">
    <property type="entry name" value="FAD-dep_OxRdtase_2_FAD-bd"/>
</dbReference>
<dbReference type="InterPro" id="IPR036188">
    <property type="entry name" value="FAD/NAD-bd_sf"/>
</dbReference>
<dbReference type="GO" id="GO:0050660">
    <property type="term" value="F:flavin adenine dinucleotide binding"/>
    <property type="evidence" value="ECO:0007669"/>
    <property type="project" value="InterPro"/>
</dbReference>
<evidence type="ECO:0000256" key="5">
    <source>
        <dbReference type="SAM" id="MobiDB-lite"/>
    </source>
</evidence>
<dbReference type="PROSITE" id="PS00624">
    <property type="entry name" value="GMC_OXRED_2"/>
    <property type="match status" value="1"/>
</dbReference>
<dbReference type="Pfam" id="PF00890">
    <property type="entry name" value="FAD_binding_2"/>
    <property type="match status" value="1"/>
</dbReference>
<dbReference type="InterPro" id="IPR007867">
    <property type="entry name" value="GMC_OxRtase_C"/>
</dbReference>
<comment type="caution">
    <text evidence="7">The sequence shown here is derived from an EMBL/GenBank/DDBJ whole genome shotgun (WGS) entry which is preliminary data.</text>
</comment>
<feature type="domain" description="Glucose-methanol-choline oxidoreductase N-terminal" evidence="6">
    <location>
        <begin position="358"/>
        <end position="372"/>
    </location>
</feature>
<feature type="compositionally biased region" description="Basic and acidic residues" evidence="5">
    <location>
        <begin position="35"/>
        <end position="49"/>
    </location>
</feature>
<protein>
    <submittedName>
        <fullName evidence="7">GMC family oxidoreductase N-terminal domain-containing protein</fullName>
    </submittedName>
</protein>
<evidence type="ECO:0000256" key="1">
    <source>
        <dbReference type="ARBA" id="ARBA00010790"/>
    </source>
</evidence>
<dbReference type="PIRSF" id="PIRSF000137">
    <property type="entry name" value="Alcohol_oxidase"/>
    <property type="match status" value="1"/>
</dbReference>
<dbReference type="SUPFAM" id="SSF51905">
    <property type="entry name" value="FAD/NAD(P)-binding domain"/>
    <property type="match status" value="1"/>
</dbReference>
<dbReference type="GO" id="GO:0016614">
    <property type="term" value="F:oxidoreductase activity, acting on CH-OH group of donors"/>
    <property type="evidence" value="ECO:0007669"/>
    <property type="project" value="InterPro"/>
</dbReference>
<dbReference type="PANTHER" id="PTHR11552:SF100">
    <property type="entry name" value="DEHYDROGENASE, PUTATIVE (AFU_ORTHOLOGUE AFUA_5G00630)-RELATED"/>
    <property type="match status" value="1"/>
</dbReference>
<comment type="similarity">
    <text evidence="1">Belongs to the GMC oxidoreductase family.</text>
</comment>
<evidence type="ECO:0000313" key="7">
    <source>
        <dbReference type="EMBL" id="MBO2453366.1"/>
    </source>
</evidence>
<feature type="region of interest" description="Disordered" evidence="5">
    <location>
        <begin position="34"/>
        <end position="59"/>
    </location>
</feature>
<dbReference type="Pfam" id="PF00732">
    <property type="entry name" value="GMC_oxred_N"/>
    <property type="match status" value="1"/>
</dbReference>
<keyword evidence="2" id="KW-0285">Flavoprotein</keyword>
<accession>A0A939T560</accession>
<dbReference type="Pfam" id="PF05199">
    <property type="entry name" value="GMC_oxred_C"/>
    <property type="match status" value="1"/>
</dbReference>
<dbReference type="AlphaFoldDB" id="A0A939T560"/>
<dbReference type="SUPFAM" id="SSF54373">
    <property type="entry name" value="FAD-linked reductases, C-terminal domain"/>
    <property type="match status" value="1"/>
</dbReference>
<keyword evidence="8" id="KW-1185">Reference proteome</keyword>
<feature type="binding site" evidence="4">
    <location>
        <position position="304"/>
    </location>
    <ligand>
        <name>FAD</name>
        <dbReference type="ChEBI" id="CHEBI:57692"/>
    </ligand>
</feature>
<evidence type="ECO:0000256" key="4">
    <source>
        <dbReference type="PIRSR" id="PIRSR000137-2"/>
    </source>
</evidence>
<keyword evidence="4" id="KW-0274">FAD</keyword>
<gene>
    <name evidence="7" type="ORF">J4573_40175</name>
</gene>
<dbReference type="InterPro" id="IPR012132">
    <property type="entry name" value="GMC_OxRdtase"/>
</dbReference>
<dbReference type="Gene3D" id="3.50.50.60">
    <property type="entry name" value="FAD/NAD(P)-binding domain"/>
    <property type="match status" value="1"/>
</dbReference>
<evidence type="ECO:0000313" key="8">
    <source>
        <dbReference type="Proteomes" id="UP000669179"/>
    </source>
</evidence>
<proteinExistence type="inferred from homology"/>
<evidence type="ECO:0000259" key="6">
    <source>
        <dbReference type="PROSITE" id="PS00624"/>
    </source>
</evidence>
<comment type="cofactor">
    <cofactor evidence="4">
        <name>FAD</name>
        <dbReference type="ChEBI" id="CHEBI:57692"/>
    </cofactor>
</comment>
<dbReference type="InterPro" id="IPR006311">
    <property type="entry name" value="TAT_signal"/>
</dbReference>
<dbReference type="PANTHER" id="PTHR11552">
    <property type="entry name" value="GLUCOSE-METHANOL-CHOLINE GMC OXIDOREDUCTASE"/>
    <property type="match status" value="1"/>
</dbReference>
<dbReference type="EMBL" id="JAGEOJ010000020">
    <property type="protein sequence ID" value="MBO2453366.1"/>
    <property type="molecule type" value="Genomic_DNA"/>
</dbReference>
<keyword evidence="3" id="KW-0560">Oxidoreductase</keyword>
<organism evidence="7 8">
    <name type="scientific">Actinomadura barringtoniae</name>
    <dbReference type="NCBI Taxonomy" id="1427535"/>
    <lineage>
        <taxon>Bacteria</taxon>
        <taxon>Bacillati</taxon>
        <taxon>Actinomycetota</taxon>
        <taxon>Actinomycetes</taxon>
        <taxon>Streptosporangiales</taxon>
        <taxon>Thermomonosporaceae</taxon>
        <taxon>Actinomadura</taxon>
    </lineage>
</organism>
<sequence length="663" mass="71644">MPDDDVDRRQVLRGLASAGAGALVAGMAAATAFDAGHDPPDGRADEPRPDWIVPDSDPTADRREYDYIVIGSGAGGAPVAANLAERGFQVLVVEAGPGTIAEIPYSVPAFHLFASSDPALSWDFYVRHYTDTAQHGTTWVKERQGVLYPRASTLGGCTAHHAMLTMYPENQDWDDIAALTGDPSWNSFAMRRHFERVRSWLPIEFAPPALLLRDRTVARLVGAAALETGTVTRGLGQGVDLNRFAVAGLDLDPNDAAHVDAFHEGMFMIPQSTRDGRRYSTRTRLLQVAAGHPGRLALQTDALVERVTLDRGHDGTLRATGIELRRGRHLYEASPMSGGHPGERRQVRARREVIVAGGAFNSPQLLMLSGIGPSDHLRSKRVPVALDLPGVGGNLQDRYEISVVSRFDRDFEIVKGATFGHPGDPLLRQWRRGTGFPSYDSNGIIAGIKKRFSRGSAHPELFVFGSPSRFEGYAPGFAAKGVAEPDYFTWAVLRGYTHNDLGTVRLRSADPAAVPDINFRYFGDGRAGDADLDAICEGVELARRINGRATSLRWTDAARATEVFPGPGRTGRDELKAFIRKQAWGHHASCSNPIGSRGSRRAVVDSRFRVHGVQGLRVVDASVFPSIPGLFPVLAVYMIAEKASEDILRDAAVAAGAAGGAAL</sequence>
<evidence type="ECO:0000256" key="2">
    <source>
        <dbReference type="ARBA" id="ARBA00022630"/>
    </source>
</evidence>
<dbReference type="Gene3D" id="3.30.560.10">
    <property type="entry name" value="Glucose Oxidase, domain 3"/>
    <property type="match status" value="1"/>
</dbReference>
<dbReference type="PRINTS" id="PR00411">
    <property type="entry name" value="PNDRDTASEI"/>
</dbReference>